<organism evidence="2 3">
    <name type="scientific">Cymbomonas tetramitiformis</name>
    <dbReference type="NCBI Taxonomy" id="36881"/>
    <lineage>
        <taxon>Eukaryota</taxon>
        <taxon>Viridiplantae</taxon>
        <taxon>Chlorophyta</taxon>
        <taxon>Pyramimonadophyceae</taxon>
        <taxon>Pyramimonadales</taxon>
        <taxon>Pyramimonadaceae</taxon>
        <taxon>Cymbomonas</taxon>
    </lineage>
</organism>
<dbReference type="Pfam" id="PF08719">
    <property type="entry name" value="NADAR"/>
    <property type="match status" value="1"/>
</dbReference>
<dbReference type="SUPFAM" id="SSF143990">
    <property type="entry name" value="YbiA-like"/>
    <property type="match status" value="1"/>
</dbReference>
<dbReference type="InterPro" id="IPR012816">
    <property type="entry name" value="NADAR"/>
</dbReference>
<proteinExistence type="predicted"/>
<protein>
    <recommendedName>
        <fullName evidence="1">NADAR domain-containing protein</fullName>
    </recommendedName>
</protein>
<dbReference type="EMBL" id="LGRX02033167">
    <property type="protein sequence ID" value="KAK3242456.1"/>
    <property type="molecule type" value="Genomic_DNA"/>
</dbReference>
<keyword evidence="3" id="KW-1185">Reference proteome</keyword>
<comment type="caution">
    <text evidence="2">The sequence shown here is derived from an EMBL/GenBank/DDBJ whole genome shotgun (WGS) entry which is preliminary data.</text>
</comment>
<reference evidence="2 3" key="1">
    <citation type="journal article" date="2015" name="Genome Biol. Evol.">
        <title>Comparative Genomics of a Bacterivorous Green Alga Reveals Evolutionary Causalities and Consequences of Phago-Mixotrophic Mode of Nutrition.</title>
        <authorList>
            <person name="Burns J.A."/>
            <person name="Paasch A."/>
            <person name="Narechania A."/>
            <person name="Kim E."/>
        </authorList>
    </citation>
    <scope>NUCLEOTIDE SEQUENCE [LARGE SCALE GENOMIC DNA]</scope>
    <source>
        <strain evidence="2 3">PLY_AMNH</strain>
    </source>
</reference>
<dbReference type="AlphaFoldDB" id="A0AAE0BTD3"/>
<accession>A0AAE0BTD3</accession>
<evidence type="ECO:0000259" key="1">
    <source>
        <dbReference type="Pfam" id="PF08719"/>
    </source>
</evidence>
<dbReference type="Proteomes" id="UP001190700">
    <property type="component" value="Unassembled WGS sequence"/>
</dbReference>
<evidence type="ECO:0000313" key="3">
    <source>
        <dbReference type="Proteomes" id="UP001190700"/>
    </source>
</evidence>
<evidence type="ECO:0000313" key="2">
    <source>
        <dbReference type="EMBL" id="KAK3242456.1"/>
    </source>
</evidence>
<sequence>MKYTSKDDARKKMLEATPYAGESDSSYGNRVWRLGQQHDISTRKWESQKVQIMYSINCAKYAQNPDLQQELLTTGKLEITGAPSTWQWSYWNGWIQTQIREELRTDLGGSKSALGSYFLEHASLP</sequence>
<name>A0AAE0BTD3_9CHLO</name>
<dbReference type="CDD" id="cd15457">
    <property type="entry name" value="NADAR"/>
    <property type="match status" value="1"/>
</dbReference>
<dbReference type="InterPro" id="IPR037238">
    <property type="entry name" value="YbiA-like_sf"/>
</dbReference>
<dbReference type="Gene3D" id="1.10.357.40">
    <property type="entry name" value="YbiA-like"/>
    <property type="match status" value="1"/>
</dbReference>
<gene>
    <name evidence="2" type="ORF">CYMTET_47861</name>
</gene>
<feature type="domain" description="NADAR" evidence="1">
    <location>
        <begin position="32"/>
        <end position="80"/>
    </location>
</feature>